<proteinExistence type="inferred from homology"/>
<evidence type="ECO:0000313" key="7">
    <source>
        <dbReference type="EMBL" id="TMQ68839.1"/>
    </source>
</evidence>
<comment type="caution">
    <text evidence="7">The sequence shown here is derived from an EMBL/GenBank/DDBJ whole genome shotgun (WGS) entry which is preliminary data.</text>
</comment>
<sequence>MSRAPVLVARPTPGGRDDPFAARRARFERYFARALARRCNAPGVLGDAIRYAALSPGKRLRPLFALESCAAAGGRWRDALPAGAALESIHAFSLIHDDLPAMDDDDFRRGLPTTHRRFGEAIAILAGDALVSFAFRELVELDAPARVVEAVRRLATASGGEELIAGQALDLAAEGRATSEEDVRAIHLRKTGALFACALALGGVAAGARAATLDALDQAGRHAGLAFQIQDDLLNVGSDLGRLGK</sequence>
<reference evidence="7 8" key="1">
    <citation type="journal article" date="2019" name="Nat. Microbiol.">
        <title>Mediterranean grassland soil C-N compound turnover is dependent on rainfall and depth, and is mediated by genomically divergent microorganisms.</title>
        <authorList>
            <person name="Diamond S."/>
            <person name="Andeer P.F."/>
            <person name="Li Z."/>
            <person name="Crits-Christoph A."/>
            <person name="Burstein D."/>
            <person name="Anantharaman K."/>
            <person name="Lane K.R."/>
            <person name="Thomas B.C."/>
            <person name="Pan C."/>
            <person name="Northen T.R."/>
            <person name="Banfield J.F."/>
        </authorList>
    </citation>
    <scope>NUCLEOTIDE SEQUENCE [LARGE SCALE GENOMIC DNA]</scope>
    <source>
        <strain evidence="7">WS_10</strain>
    </source>
</reference>
<dbReference type="InterPro" id="IPR033749">
    <property type="entry name" value="Polyprenyl_synt_CS"/>
</dbReference>
<name>A0A538TZ92_UNCEI</name>
<dbReference type="GO" id="GO:0004659">
    <property type="term" value="F:prenyltransferase activity"/>
    <property type="evidence" value="ECO:0007669"/>
    <property type="project" value="InterPro"/>
</dbReference>
<evidence type="ECO:0000313" key="8">
    <source>
        <dbReference type="Proteomes" id="UP000319836"/>
    </source>
</evidence>
<dbReference type="PANTHER" id="PTHR43281">
    <property type="entry name" value="FARNESYL DIPHOSPHATE SYNTHASE"/>
    <property type="match status" value="1"/>
</dbReference>
<dbReference type="SUPFAM" id="SSF48576">
    <property type="entry name" value="Terpenoid synthases"/>
    <property type="match status" value="1"/>
</dbReference>
<keyword evidence="3" id="KW-0808">Transferase</keyword>
<dbReference type="EMBL" id="VBPA01000378">
    <property type="protein sequence ID" value="TMQ68839.1"/>
    <property type="molecule type" value="Genomic_DNA"/>
</dbReference>
<dbReference type="GO" id="GO:0046872">
    <property type="term" value="F:metal ion binding"/>
    <property type="evidence" value="ECO:0007669"/>
    <property type="project" value="UniProtKB-KW"/>
</dbReference>
<dbReference type="Proteomes" id="UP000319836">
    <property type="component" value="Unassembled WGS sequence"/>
</dbReference>
<evidence type="ECO:0000256" key="6">
    <source>
        <dbReference type="ARBA" id="ARBA00023229"/>
    </source>
</evidence>
<dbReference type="SFLD" id="SFLDG01017">
    <property type="entry name" value="Polyprenyl_Transferase_Like"/>
    <property type="match status" value="1"/>
</dbReference>
<gene>
    <name evidence="7" type="ORF">E6K80_13710</name>
</gene>
<dbReference type="FunFam" id="1.10.600.10:FF:000001">
    <property type="entry name" value="Geranylgeranyl diphosphate synthase"/>
    <property type="match status" value="1"/>
</dbReference>
<keyword evidence="4" id="KW-0479">Metal-binding</keyword>
<protein>
    <submittedName>
        <fullName evidence="7">Polyprenyl synthetase family protein</fullName>
    </submittedName>
</protein>
<keyword evidence="5" id="KW-0460">Magnesium</keyword>
<accession>A0A538TZ92</accession>
<dbReference type="SFLD" id="SFLDS00005">
    <property type="entry name" value="Isoprenoid_Synthase_Type_I"/>
    <property type="match status" value="1"/>
</dbReference>
<comment type="similarity">
    <text evidence="2">Belongs to the FPP/GGPP synthase family.</text>
</comment>
<dbReference type="PANTHER" id="PTHR43281:SF1">
    <property type="entry name" value="FARNESYL DIPHOSPHATE SYNTHASE"/>
    <property type="match status" value="1"/>
</dbReference>
<dbReference type="PROSITE" id="PS00723">
    <property type="entry name" value="POLYPRENYL_SYNTHASE_1"/>
    <property type="match status" value="1"/>
</dbReference>
<evidence type="ECO:0000256" key="2">
    <source>
        <dbReference type="ARBA" id="ARBA00006706"/>
    </source>
</evidence>
<dbReference type="GO" id="GO:0016114">
    <property type="term" value="P:terpenoid biosynthetic process"/>
    <property type="evidence" value="ECO:0007669"/>
    <property type="project" value="UniProtKB-ARBA"/>
</dbReference>
<dbReference type="Pfam" id="PF00348">
    <property type="entry name" value="polyprenyl_synt"/>
    <property type="match status" value="1"/>
</dbReference>
<evidence type="ECO:0000256" key="3">
    <source>
        <dbReference type="ARBA" id="ARBA00022679"/>
    </source>
</evidence>
<comment type="cofactor">
    <cofactor evidence="1">
        <name>Mg(2+)</name>
        <dbReference type="ChEBI" id="CHEBI:18420"/>
    </cofactor>
</comment>
<evidence type="ECO:0000256" key="5">
    <source>
        <dbReference type="ARBA" id="ARBA00022842"/>
    </source>
</evidence>
<dbReference type="AlphaFoldDB" id="A0A538TZ92"/>
<evidence type="ECO:0000256" key="1">
    <source>
        <dbReference type="ARBA" id="ARBA00001946"/>
    </source>
</evidence>
<evidence type="ECO:0000256" key="4">
    <source>
        <dbReference type="ARBA" id="ARBA00022723"/>
    </source>
</evidence>
<dbReference type="InterPro" id="IPR000092">
    <property type="entry name" value="Polyprenyl_synt"/>
</dbReference>
<feature type="non-terminal residue" evidence="7">
    <location>
        <position position="245"/>
    </location>
</feature>
<dbReference type="Gene3D" id="1.10.600.10">
    <property type="entry name" value="Farnesyl Diphosphate Synthase"/>
    <property type="match status" value="1"/>
</dbReference>
<organism evidence="7 8">
    <name type="scientific">Eiseniibacteriota bacterium</name>
    <dbReference type="NCBI Taxonomy" id="2212470"/>
    <lineage>
        <taxon>Bacteria</taxon>
        <taxon>Candidatus Eiseniibacteriota</taxon>
    </lineage>
</organism>
<dbReference type="InterPro" id="IPR008949">
    <property type="entry name" value="Isoprenoid_synthase_dom_sf"/>
</dbReference>
<keyword evidence="6" id="KW-0414">Isoprene biosynthesis</keyword>